<evidence type="ECO:0000313" key="3">
    <source>
        <dbReference type="Proteomes" id="UP001497480"/>
    </source>
</evidence>
<dbReference type="Proteomes" id="UP001497480">
    <property type="component" value="Unassembled WGS sequence"/>
</dbReference>
<gene>
    <name evidence="2" type="ORF">LLUT_LOCUS30537</name>
</gene>
<sequence length="409" mass="45929">MKQPPGLKDADPALVCKLQKSIYGLKQASRQWHDKLTTTLLQIGFIKSNSDYSLFTKHTDIGFTAILVYVDDLILTGNDLIQINHTKSVLDKKFSIKDLGDLKFFLGMEVARSKQGISLYQRKYTLELLQETGFLGSKPASTPMSYNSTIHSKSGTTLEDPTSYRKLIGKLLYLTHTRPDISFSVGCLSQFLACPTDEHHKAATQVLRYLKSCPAQGIFFPSNNTTTLQGYSDSDWATCLDTRRSITGWCFFMGTALISWKSKKQSTVSRSSSEAEYRALAMAACEAQWLLFLLRDLKIHHPKPITLFCDNNSAMHIAANPVFHERTKHIDVDCHVVRERLMSNVIHLLPIHTTLQLADIFTKSLSPSPFHRFLSKLSIIDIHAPSLRGCVENIEDSSPEIKPIASGQF</sequence>
<proteinExistence type="predicted"/>
<evidence type="ECO:0000313" key="2">
    <source>
        <dbReference type="EMBL" id="CAL0329477.1"/>
    </source>
</evidence>
<dbReference type="SUPFAM" id="SSF56672">
    <property type="entry name" value="DNA/RNA polymerases"/>
    <property type="match status" value="1"/>
</dbReference>
<reference evidence="2 3" key="1">
    <citation type="submission" date="2024-03" db="EMBL/GenBank/DDBJ databases">
        <authorList>
            <person name="Martinez-Hernandez J."/>
        </authorList>
    </citation>
    <scope>NUCLEOTIDE SEQUENCE [LARGE SCALE GENOMIC DNA]</scope>
</reference>
<comment type="caution">
    <text evidence="2">The sequence shown here is derived from an EMBL/GenBank/DDBJ whole genome shotgun (WGS) entry which is preliminary data.</text>
</comment>
<dbReference type="AlphaFoldDB" id="A0AAV1Y666"/>
<dbReference type="EMBL" id="CAXHTB010000022">
    <property type="protein sequence ID" value="CAL0329477.1"/>
    <property type="molecule type" value="Genomic_DNA"/>
</dbReference>
<dbReference type="Pfam" id="PF07727">
    <property type="entry name" value="RVT_2"/>
    <property type="match status" value="1"/>
</dbReference>
<dbReference type="CDD" id="cd09272">
    <property type="entry name" value="RNase_HI_RT_Ty1"/>
    <property type="match status" value="1"/>
</dbReference>
<dbReference type="InterPro" id="IPR013103">
    <property type="entry name" value="RVT_2"/>
</dbReference>
<dbReference type="PANTHER" id="PTHR11439:SF498">
    <property type="entry name" value="DNAK FAMILY PROTEIN"/>
    <property type="match status" value="1"/>
</dbReference>
<feature type="domain" description="Reverse transcriptase Ty1/copia-type" evidence="1">
    <location>
        <begin position="1"/>
        <end position="144"/>
    </location>
</feature>
<dbReference type="InterPro" id="IPR043502">
    <property type="entry name" value="DNA/RNA_pol_sf"/>
</dbReference>
<organism evidence="2 3">
    <name type="scientific">Lupinus luteus</name>
    <name type="common">European yellow lupine</name>
    <dbReference type="NCBI Taxonomy" id="3873"/>
    <lineage>
        <taxon>Eukaryota</taxon>
        <taxon>Viridiplantae</taxon>
        <taxon>Streptophyta</taxon>
        <taxon>Embryophyta</taxon>
        <taxon>Tracheophyta</taxon>
        <taxon>Spermatophyta</taxon>
        <taxon>Magnoliopsida</taxon>
        <taxon>eudicotyledons</taxon>
        <taxon>Gunneridae</taxon>
        <taxon>Pentapetalae</taxon>
        <taxon>rosids</taxon>
        <taxon>fabids</taxon>
        <taxon>Fabales</taxon>
        <taxon>Fabaceae</taxon>
        <taxon>Papilionoideae</taxon>
        <taxon>50 kb inversion clade</taxon>
        <taxon>genistoids sensu lato</taxon>
        <taxon>core genistoids</taxon>
        <taxon>Genisteae</taxon>
        <taxon>Lupinus</taxon>
    </lineage>
</organism>
<protein>
    <recommendedName>
        <fullName evidence="1">Reverse transcriptase Ty1/copia-type domain-containing protein</fullName>
    </recommendedName>
</protein>
<evidence type="ECO:0000259" key="1">
    <source>
        <dbReference type="Pfam" id="PF07727"/>
    </source>
</evidence>
<keyword evidence="3" id="KW-1185">Reference proteome</keyword>
<name>A0AAV1Y666_LUPLU</name>
<dbReference type="PANTHER" id="PTHR11439">
    <property type="entry name" value="GAG-POL-RELATED RETROTRANSPOSON"/>
    <property type="match status" value="1"/>
</dbReference>
<accession>A0AAV1Y666</accession>